<dbReference type="EMBL" id="PKSG01000489">
    <property type="protein sequence ID" value="POR34776.1"/>
    <property type="molecule type" value="Genomic_DNA"/>
</dbReference>
<evidence type="ECO:0000256" key="1">
    <source>
        <dbReference type="SAM" id="MobiDB-lite"/>
    </source>
</evidence>
<feature type="compositionally biased region" description="Basic and acidic residues" evidence="1">
    <location>
        <begin position="53"/>
        <end position="70"/>
    </location>
</feature>
<gene>
    <name evidence="2" type="ORF">TPAR_09310</name>
</gene>
<feature type="compositionally biased region" description="Polar residues" evidence="1">
    <location>
        <begin position="1"/>
        <end position="20"/>
    </location>
</feature>
<sequence length="173" mass="19494">MPNPGDRQQSHPPRCSSLSPLIQRHTRAHNPNPNTTNPPPERHGPNRRAPVRTRHDQRPQAQHQRADEGRVPAPEPVGQRVRQQDIRQERAEVVDARHDALLRRRGVAERRLPARVHEHRREHADVVAPDGGADGEVQAQRVQPPGACWEGWTGLHLTRCADVRSDAAYVGQV</sequence>
<name>A0A2S4KX69_9HYPO</name>
<feature type="region of interest" description="Disordered" evidence="1">
    <location>
        <begin position="1"/>
        <end position="91"/>
    </location>
</feature>
<dbReference type="AlphaFoldDB" id="A0A2S4KX69"/>
<evidence type="ECO:0000313" key="3">
    <source>
        <dbReference type="Proteomes" id="UP000237481"/>
    </source>
</evidence>
<evidence type="ECO:0000313" key="2">
    <source>
        <dbReference type="EMBL" id="POR34776.1"/>
    </source>
</evidence>
<keyword evidence="3" id="KW-1185">Reference proteome</keyword>
<comment type="caution">
    <text evidence="2">The sequence shown here is derived from an EMBL/GenBank/DDBJ whole genome shotgun (WGS) entry which is preliminary data.</text>
</comment>
<proteinExistence type="predicted"/>
<feature type="compositionally biased region" description="Basic and acidic residues" evidence="1">
    <location>
        <begin position="82"/>
        <end position="91"/>
    </location>
</feature>
<reference evidence="2 3" key="1">
    <citation type="submission" date="2018-01" db="EMBL/GenBank/DDBJ databases">
        <title>Harnessing the power of phylogenomics to disentangle the directionality and signatures of interkingdom host jumping in the parasitic fungal genus Tolypocladium.</title>
        <authorList>
            <person name="Quandt C.A."/>
            <person name="Patterson W."/>
            <person name="Spatafora J.W."/>
        </authorList>
    </citation>
    <scope>NUCLEOTIDE SEQUENCE [LARGE SCALE GENOMIC DNA]</scope>
    <source>
        <strain evidence="2 3">NRBC 100945</strain>
    </source>
</reference>
<dbReference type="Proteomes" id="UP000237481">
    <property type="component" value="Unassembled WGS sequence"/>
</dbReference>
<protein>
    <submittedName>
        <fullName evidence="2">Uncharacterized protein</fullName>
    </submittedName>
</protein>
<organism evidence="2 3">
    <name type="scientific">Tolypocladium paradoxum</name>
    <dbReference type="NCBI Taxonomy" id="94208"/>
    <lineage>
        <taxon>Eukaryota</taxon>
        <taxon>Fungi</taxon>
        <taxon>Dikarya</taxon>
        <taxon>Ascomycota</taxon>
        <taxon>Pezizomycotina</taxon>
        <taxon>Sordariomycetes</taxon>
        <taxon>Hypocreomycetidae</taxon>
        <taxon>Hypocreales</taxon>
        <taxon>Ophiocordycipitaceae</taxon>
        <taxon>Tolypocladium</taxon>
    </lineage>
</organism>
<accession>A0A2S4KX69</accession>